<dbReference type="PANTHER" id="PTHR43031">
    <property type="entry name" value="FAD-DEPENDENT OXIDOREDUCTASE"/>
    <property type="match status" value="1"/>
</dbReference>
<dbReference type="PANTHER" id="PTHR43031:SF18">
    <property type="entry name" value="RHODANESE-RELATED SULFURTRANSFERASES"/>
    <property type="match status" value="1"/>
</dbReference>
<feature type="domain" description="Rhodanese" evidence="2">
    <location>
        <begin position="49"/>
        <end position="135"/>
    </location>
</feature>
<dbReference type="STRING" id="1945521.A1232T_01171"/>
<dbReference type="PROSITE" id="PS50206">
    <property type="entry name" value="RHODANESE_3"/>
    <property type="match status" value="1"/>
</dbReference>
<dbReference type="Gene3D" id="3.40.250.10">
    <property type="entry name" value="Rhodanese-like domain"/>
    <property type="match status" value="1"/>
</dbReference>
<dbReference type="InterPro" id="IPR036873">
    <property type="entry name" value="Rhodanese-like_dom_sf"/>
</dbReference>
<feature type="transmembrane region" description="Helical" evidence="1">
    <location>
        <begin position="12"/>
        <end position="30"/>
    </location>
</feature>
<evidence type="ECO:0000313" key="4">
    <source>
        <dbReference type="Proteomes" id="UP000188357"/>
    </source>
</evidence>
<organism evidence="3 4">
    <name type="scientific">Psychrobacter piechaudii</name>
    <dbReference type="NCBI Taxonomy" id="1945521"/>
    <lineage>
        <taxon>Bacteria</taxon>
        <taxon>Pseudomonadati</taxon>
        <taxon>Pseudomonadota</taxon>
        <taxon>Gammaproteobacteria</taxon>
        <taxon>Moraxellales</taxon>
        <taxon>Moraxellaceae</taxon>
        <taxon>Psychrobacter</taxon>
    </lineage>
</organism>
<accession>A0A1R4GSS3</accession>
<keyword evidence="1" id="KW-0812">Transmembrane</keyword>
<dbReference type="SUPFAM" id="SSF52821">
    <property type="entry name" value="Rhodanese/Cell cycle control phosphatase"/>
    <property type="match status" value="1"/>
</dbReference>
<dbReference type="OrthoDB" id="9808735at2"/>
<keyword evidence="4" id="KW-1185">Reference proteome</keyword>
<evidence type="ECO:0000313" key="3">
    <source>
        <dbReference type="EMBL" id="SJM71247.1"/>
    </source>
</evidence>
<dbReference type="RefSeq" id="WP_077450940.1">
    <property type="nucleotide sequence ID" value="NZ_FUGE01000124.1"/>
</dbReference>
<sequence length="153" mass="16675">MSLDRWLEFIGNHPFLFGTLAVLIFLFFTVENKRSGKKISPNTLGTLVNSQNAQIIDIRAKKKFETGYIQGSRNIPFTQLKDRLEEIRAIEAPVVVVCDMGIQAGAAVQMIGKPNVFRLDGGIGGWQAAGMPLVGGTVKKSKTVDGKAKVKAK</sequence>
<dbReference type="AlphaFoldDB" id="A0A1R4GSS3"/>
<dbReference type="InterPro" id="IPR050229">
    <property type="entry name" value="GlpE_sulfurtransferase"/>
</dbReference>
<keyword evidence="1" id="KW-0472">Membrane</keyword>
<name>A0A1R4GSS3_9GAMM</name>
<dbReference type="InterPro" id="IPR001763">
    <property type="entry name" value="Rhodanese-like_dom"/>
</dbReference>
<protein>
    <submittedName>
        <fullName evidence="3">Molybdopterin biosynthesis protein MoeB</fullName>
    </submittedName>
</protein>
<gene>
    <name evidence="3" type="ORF">A1232T_01171</name>
</gene>
<dbReference type="Pfam" id="PF00581">
    <property type="entry name" value="Rhodanese"/>
    <property type="match status" value="1"/>
</dbReference>
<dbReference type="CDD" id="cd00158">
    <property type="entry name" value="RHOD"/>
    <property type="match status" value="1"/>
</dbReference>
<evidence type="ECO:0000256" key="1">
    <source>
        <dbReference type="SAM" id="Phobius"/>
    </source>
</evidence>
<dbReference type="EMBL" id="FUGE01000124">
    <property type="protein sequence ID" value="SJM71247.1"/>
    <property type="molecule type" value="Genomic_DNA"/>
</dbReference>
<proteinExistence type="predicted"/>
<evidence type="ECO:0000259" key="2">
    <source>
        <dbReference type="PROSITE" id="PS50206"/>
    </source>
</evidence>
<dbReference type="Proteomes" id="UP000188357">
    <property type="component" value="Unassembled WGS sequence"/>
</dbReference>
<reference evidence="3 4" key="1">
    <citation type="submission" date="2017-02" db="EMBL/GenBank/DDBJ databases">
        <authorList>
            <person name="Peterson S.W."/>
        </authorList>
    </citation>
    <scope>NUCLEOTIDE SEQUENCE [LARGE SCALE GENOMIC DNA]</scope>
    <source>
        <strain evidence="3">Psychrobacter_piechaudii</strain>
    </source>
</reference>
<keyword evidence="1" id="KW-1133">Transmembrane helix</keyword>
<dbReference type="SMART" id="SM00450">
    <property type="entry name" value="RHOD"/>
    <property type="match status" value="1"/>
</dbReference>